<dbReference type="EMBL" id="AP014962">
    <property type="protein sequence ID" value="BAS96677.1"/>
    <property type="molecule type" value="Genomic_DNA"/>
</dbReference>
<reference evidence="2 3" key="3">
    <citation type="journal article" date="2013" name="Rice">
        <title>Improvement of the Oryza sativa Nipponbare reference genome using next generation sequence and optical map data.</title>
        <authorList>
            <person name="Kawahara Y."/>
            <person name="de la Bastide M."/>
            <person name="Hamilton J.P."/>
            <person name="Kanamori H."/>
            <person name="McCombie W.R."/>
            <person name="Ouyang S."/>
            <person name="Schwartz D.C."/>
            <person name="Tanaka T."/>
            <person name="Wu J."/>
            <person name="Zhou S."/>
            <person name="Childs K.L."/>
            <person name="Davidson R.M."/>
            <person name="Lin H."/>
            <person name="Quesada-Ocampo L."/>
            <person name="Vaillancourt B."/>
            <person name="Sakai H."/>
            <person name="Lee S.S."/>
            <person name="Kim J."/>
            <person name="Numa H."/>
            <person name="Itoh T."/>
            <person name="Buell C.R."/>
            <person name="Matsumoto T."/>
        </authorList>
    </citation>
    <scope>NUCLEOTIDE SEQUENCE [LARGE SCALE GENOMIC DNA]</scope>
    <source>
        <strain evidence="3">cv. Nipponbare</strain>
    </source>
</reference>
<proteinExistence type="predicted"/>
<dbReference type="PaxDb" id="39947-A0A0P0WTP6"/>
<evidence type="ECO:0000256" key="1">
    <source>
        <dbReference type="SAM" id="MobiDB-lite"/>
    </source>
</evidence>
<gene>
    <name evidence="2" type="ordered locus">Os06g0203702</name>
    <name evidence="2" type="ORF">OSNPB_060203702</name>
</gene>
<name>A0A0P0WTP6_ORYSJ</name>
<keyword evidence="3" id="KW-1185">Reference proteome</keyword>
<protein>
    <submittedName>
        <fullName evidence="2">Os06g0203702 protein</fullName>
    </submittedName>
</protein>
<dbReference type="Proteomes" id="UP000059680">
    <property type="component" value="Chromosome 6"/>
</dbReference>
<evidence type="ECO:0000313" key="2">
    <source>
        <dbReference type="EMBL" id="BAS96677.1"/>
    </source>
</evidence>
<organism evidence="2 3">
    <name type="scientific">Oryza sativa subsp. japonica</name>
    <name type="common">Rice</name>
    <dbReference type="NCBI Taxonomy" id="39947"/>
    <lineage>
        <taxon>Eukaryota</taxon>
        <taxon>Viridiplantae</taxon>
        <taxon>Streptophyta</taxon>
        <taxon>Embryophyta</taxon>
        <taxon>Tracheophyta</taxon>
        <taxon>Spermatophyta</taxon>
        <taxon>Magnoliopsida</taxon>
        <taxon>Liliopsida</taxon>
        <taxon>Poales</taxon>
        <taxon>Poaceae</taxon>
        <taxon>BOP clade</taxon>
        <taxon>Oryzoideae</taxon>
        <taxon>Oryzeae</taxon>
        <taxon>Oryzinae</taxon>
        <taxon>Oryza</taxon>
        <taxon>Oryza sativa</taxon>
    </lineage>
</organism>
<reference evidence="3" key="1">
    <citation type="journal article" date="2005" name="Nature">
        <title>The map-based sequence of the rice genome.</title>
        <authorList>
            <consortium name="International rice genome sequencing project (IRGSP)"/>
            <person name="Matsumoto T."/>
            <person name="Wu J."/>
            <person name="Kanamori H."/>
            <person name="Katayose Y."/>
            <person name="Fujisawa M."/>
            <person name="Namiki N."/>
            <person name="Mizuno H."/>
            <person name="Yamamoto K."/>
            <person name="Antonio B.A."/>
            <person name="Baba T."/>
            <person name="Sakata K."/>
            <person name="Nagamura Y."/>
            <person name="Aoki H."/>
            <person name="Arikawa K."/>
            <person name="Arita K."/>
            <person name="Bito T."/>
            <person name="Chiden Y."/>
            <person name="Fujitsuka N."/>
            <person name="Fukunaka R."/>
            <person name="Hamada M."/>
            <person name="Harada C."/>
            <person name="Hayashi A."/>
            <person name="Hijishita S."/>
            <person name="Honda M."/>
            <person name="Hosokawa S."/>
            <person name="Ichikawa Y."/>
            <person name="Idonuma A."/>
            <person name="Iijima M."/>
            <person name="Ikeda M."/>
            <person name="Ikeno M."/>
            <person name="Ito K."/>
            <person name="Ito S."/>
            <person name="Ito T."/>
            <person name="Ito Y."/>
            <person name="Ito Y."/>
            <person name="Iwabuchi A."/>
            <person name="Kamiya K."/>
            <person name="Karasawa W."/>
            <person name="Kurita K."/>
            <person name="Katagiri S."/>
            <person name="Kikuta A."/>
            <person name="Kobayashi H."/>
            <person name="Kobayashi N."/>
            <person name="Machita K."/>
            <person name="Maehara T."/>
            <person name="Masukawa M."/>
            <person name="Mizubayashi T."/>
            <person name="Mukai Y."/>
            <person name="Nagasaki H."/>
            <person name="Nagata Y."/>
            <person name="Naito S."/>
            <person name="Nakashima M."/>
            <person name="Nakama Y."/>
            <person name="Nakamichi Y."/>
            <person name="Nakamura M."/>
            <person name="Meguro A."/>
            <person name="Negishi M."/>
            <person name="Ohta I."/>
            <person name="Ohta T."/>
            <person name="Okamoto M."/>
            <person name="Ono N."/>
            <person name="Saji S."/>
            <person name="Sakaguchi M."/>
            <person name="Sakai K."/>
            <person name="Shibata M."/>
            <person name="Shimokawa T."/>
            <person name="Song J."/>
            <person name="Takazaki Y."/>
            <person name="Terasawa K."/>
            <person name="Tsugane M."/>
            <person name="Tsuji K."/>
            <person name="Ueda S."/>
            <person name="Waki K."/>
            <person name="Yamagata H."/>
            <person name="Yamamoto M."/>
            <person name="Yamamoto S."/>
            <person name="Yamane H."/>
            <person name="Yoshiki S."/>
            <person name="Yoshihara R."/>
            <person name="Yukawa K."/>
            <person name="Zhong H."/>
            <person name="Yano M."/>
            <person name="Yuan Q."/>
            <person name="Ouyang S."/>
            <person name="Liu J."/>
            <person name="Jones K.M."/>
            <person name="Gansberger K."/>
            <person name="Moffat K."/>
            <person name="Hill J."/>
            <person name="Bera J."/>
            <person name="Fadrosh D."/>
            <person name="Jin S."/>
            <person name="Johri S."/>
            <person name="Kim M."/>
            <person name="Overton L."/>
            <person name="Reardon M."/>
            <person name="Tsitrin T."/>
            <person name="Vuong H."/>
            <person name="Weaver B."/>
            <person name="Ciecko A."/>
            <person name="Tallon L."/>
            <person name="Jackson J."/>
            <person name="Pai G."/>
            <person name="Aken S.V."/>
            <person name="Utterback T."/>
            <person name="Reidmuller S."/>
            <person name="Feldblyum T."/>
            <person name="Hsiao J."/>
            <person name="Zismann V."/>
            <person name="Iobst S."/>
            <person name="de Vazeille A.R."/>
            <person name="Buell C.R."/>
            <person name="Ying K."/>
            <person name="Li Y."/>
            <person name="Lu T."/>
            <person name="Huang Y."/>
            <person name="Zhao Q."/>
            <person name="Feng Q."/>
            <person name="Zhang L."/>
            <person name="Zhu J."/>
            <person name="Weng Q."/>
            <person name="Mu J."/>
            <person name="Lu Y."/>
            <person name="Fan D."/>
            <person name="Liu Y."/>
            <person name="Guan J."/>
            <person name="Zhang Y."/>
            <person name="Yu S."/>
            <person name="Liu X."/>
            <person name="Zhang Y."/>
            <person name="Hong G."/>
            <person name="Han B."/>
            <person name="Choisne N."/>
            <person name="Demange N."/>
            <person name="Orjeda G."/>
            <person name="Samain S."/>
            <person name="Cattolico L."/>
            <person name="Pelletier E."/>
            <person name="Couloux A."/>
            <person name="Segurens B."/>
            <person name="Wincker P."/>
            <person name="D'Hont A."/>
            <person name="Scarpelli C."/>
            <person name="Weissenbach J."/>
            <person name="Salanoubat M."/>
            <person name="Quetier F."/>
            <person name="Yu Y."/>
            <person name="Kim H.R."/>
            <person name="Rambo T."/>
            <person name="Currie J."/>
            <person name="Collura K."/>
            <person name="Luo M."/>
            <person name="Yang T."/>
            <person name="Ammiraju J.S.S."/>
            <person name="Engler F."/>
            <person name="Soderlund C."/>
            <person name="Wing R.A."/>
            <person name="Palmer L.E."/>
            <person name="de la Bastide M."/>
            <person name="Spiegel L."/>
            <person name="Nascimento L."/>
            <person name="Zutavern T."/>
            <person name="O'Shaughnessy A."/>
            <person name="Dike S."/>
            <person name="Dedhia N."/>
            <person name="Preston R."/>
            <person name="Balija V."/>
            <person name="McCombie W.R."/>
            <person name="Chow T."/>
            <person name="Chen H."/>
            <person name="Chung M."/>
            <person name="Chen C."/>
            <person name="Shaw J."/>
            <person name="Wu H."/>
            <person name="Hsiao K."/>
            <person name="Chao Y."/>
            <person name="Chu M."/>
            <person name="Cheng C."/>
            <person name="Hour A."/>
            <person name="Lee P."/>
            <person name="Lin S."/>
            <person name="Lin Y."/>
            <person name="Liou J."/>
            <person name="Liu S."/>
            <person name="Hsing Y."/>
            <person name="Raghuvanshi S."/>
            <person name="Mohanty A."/>
            <person name="Bharti A.K."/>
            <person name="Gaur A."/>
            <person name="Gupta V."/>
            <person name="Kumar D."/>
            <person name="Ravi V."/>
            <person name="Vij S."/>
            <person name="Kapur A."/>
            <person name="Khurana P."/>
            <person name="Khurana P."/>
            <person name="Khurana J.P."/>
            <person name="Tyagi A.K."/>
            <person name="Gaikwad K."/>
            <person name="Singh A."/>
            <person name="Dalal V."/>
            <person name="Srivastava S."/>
            <person name="Dixit A."/>
            <person name="Pal A.K."/>
            <person name="Ghazi I.A."/>
            <person name="Yadav M."/>
            <person name="Pandit A."/>
            <person name="Bhargava A."/>
            <person name="Sureshbabu K."/>
            <person name="Batra K."/>
            <person name="Sharma T.R."/>
            <person name="Mohapatra T."/>
            <person name="Singh N.K."/>
            <person name="Messing J."/>
            <person name="Nelson A.B."/>
            <person name="Fuks G."/>
            <person name="Kavchok S."/>
            <person name="Keizer G."/>
            <person name="Linton E."/>
            <person name="Llaca V."/>
            <person name="Song R."/>
            <person name="Tanyolac B."/>
            <person name="Young S."/>
            <person name="Ho-Il K."/>
            <person name="Hahn J.H."/>
            <person name="Sangsakoo G."/>
            <person name="Vanavichit A."/>
            <person name="de Mattos Luiz.A.T."/>
            <person name="Zimmer P.D."/>
            <person name="Malone G."/>
            <person name="Dellagostin O."/>
            <person name="de Oliveira A.C."/>
            <person name="Bevan M."/>
            <person name="Bancroft I."/>
            <person name="Minx P."/>
            <person name="Cordum H."/>
            <person name="Wilson R."/>
            <person name="Cheng Z."/>
            <person name="Jin W."/>
            <person name="Jiang J."/>
            <person name="Leong S.A."/>
            <person name="Iwama H."/>
            <person name="Gojobori T."/>
            <person name="Itoh T."/>
            <person name="Niimura Y."/>
            <person name="Fujii Y."/>
            <person name="Habara T."/>
            <person name="Sakai H."/>
            <person name="Sato Y."/>
            <person name="Wilson G."/>
            <person name="Kumar K."/>
            <person name="McCouch S."/>
            <person name="Juretic N."/>
            <person name="Hoen D."/>
            <person name="Wright S."/>
            <person name="Bruskiewich R."/>
            <person name="Bureau T."/>
            <person name="Miyao A."/>
            <person name="Hirochika H."/>
            <person name="Nishikawa T."/>
            <person name="Kadowaki K."/>
            <person name="Sugiura M."/>
            <person name="Burr B."/>
            <person name="Sasaki T."/>
        </authorList>
    </citation>
    <scope>NUCLEOTIDE SEQUENCE [LARGE SCALE GENOMIC DNA]</scope>
    <source>
        <strain evidence="3">cv. Nipponbare</strain>
    </source>
</reference>
<dbReference type="AlphaFoldDB" id="A0A0P0WTP6"/>
<reference evidence="2 3" key="2">
    <citation type="journal article" date="2013" name="Plant Cell Physiol.">
        <title>Rice Annotation Project Database (RAP-DB): an integrative and interactive database for rice genomics.</title>
        <authorList>
            <person name="Sakai H."/>
            <person name="Lee S.S."/>
            <person name="Tanaka T."/>
            <person name="Numa H."/>
            <person name="Kim J."/>
            <person name="Kawahara Y."/>
            <person name="Wakimoto H."/>
            <person name="Yang C.C."/>
            <person name="Iwamoto M."/>
            <person name="Abe T."/>
            <person name="Yamada Y."/>
            <person name="Muto A."/>
            <person name="Inokuchi H."/>
            <person name="Ikemura T."/>
            <person name="Matsumoto T."/>
            <person name="Sasaki T."/>
            <person name="Itoh T."/>
        </authorList>
    </citation>
    <scope>NUCLEOTIDE SEQUENCE [LARGE SCALE GENOMIC DNA]</scope>
    <source>
        <strain evidence="3">cv. Nipponbare</strain>
    </source>
</reference>
<feature type="compositionally biased region" description="Pro residues" evidence="1">
    <location>
        <begin position="53"/>
        <end position="85"/>
    </location>
</feature>
<sequence length="109" mass="12132">MLRRQHIILSTHKETRLAIVEFGPSSPITAPAGARPWCPGDPCTSSPPRRRSPPPPPPPRRPRSAPSPPGCRCPTPPTTPPPRPPRGGELPRGRTDRRRRRRARARSPW</sequence>
<feature type="region of interest" description="Disordered" evidence="1">
    <location>
        <begin position="24"/>
        <end position="109"/>
    </location>
</feature>
<evidence type="ECO:0000313" key="3">
    <source>
        <dbReference type="Proteomes" id="UP000059680"/>
    </source>
</evidence>
<dbReference type="Gramene" id="Os06t0203702-00">
    <property type="protein sequence ID" value="Os06t0203702-00"/>
    <property type="gene ID" value="Os06g0203702"/>
</dbReference>
<feature type="compositionally biased region" description="Basic residues" evidence="1">
    <location>
        <begin position="95"/>
        <end position="109"/>
    </location>
</feature>
<accession>A0A0P0WTP6</accession>
<dbReference type="InParanoid" id="A0A0P0WTP6"/>